<name>A0ABN8YUD8_RANTA</name>
<evidence type="ECO:0000256" key="1">
    <source>
        <dbReference type="SAM" id="MobiDB-lite"/>
    </source>
</evidence>
<dbReference type="Proteomes" id="UP001176941">
    <property type="component" value="Chromosome 24"/>
</dbReference>
<protein>
    <submittedName>
        <fullName evidence="2">Uncharacterized protein</fullName>
    </submittedName>
</protein>
<feature type="region of interest" description="Disordered" evidence="1">
    <location>
        <begin position="1"/>
        <end position="45"/>
    </location>
</feature>
<organism evidence="2 3">
    <name type="scientific">Rangifer tarandus platyrhynchus</name>
    <name type="common">Svalbard reindeer</name>
    <dbReference type="NCBI Taxonomy" id="3082113"/>
    <lineage>
        <taxon>Eukaryota</taxon>
        <taxon>Metazoa</taxon>
        <taxon>Chordata</taxon>
        <taxon>Craniata</taxon>
        <taxon>Vertebrata</taxon>
        <taxon>Euteleostomi</taxon>
        <taxon>Mammalia</taxon>
        <taxon>Eutheria</taxon>
        <taxon>Laurasiatheria</taxon>
        <taxon>Artiodactyla</taxon>
        <taxon>Ruminantia</taxon>
        <taxon>Pecora</taxon>
        <taxon>Cervidae</taxon>
        <taxon>Odocoileinae</taxon>
        <taxon>Rangifer</taxon>
    </lineage>
</organism>
<sequence>MCPGLWGRDPSGRVAAQLGEPFPRRVAQPRGRQGAPVASSPQPLLGFRVPDQPFSDVPRVQDAFRVLRNEPSCPALFCPAGSLCWGSSRDLLLEALLGETQGRPL</sequence>
<evidence type="ECO:0000313" key="3">
    <source>
        <dbReference type="Proteomes" id="UP001176941"/>
    </source>
</evidence>
<reference evidence="2" key="1">
    <citation type="submission" date="2023-04" db="EMBL/GenBank/DDBJ databases">
        <authorList>
            <consortium name="ELIXIR-Norway"/>
        </authorList>
    </citation>
    <scope>NUCLEOTIDE SEQUENCE [LARGE SCALE GENOMIC DNA]</scope>
</reference>
<dbReference type="EMBL" id="OX459960">
    <property type="protein sequence ID" value="CAI9165109.1"/>
    <property type="molecule type" value="Genomic_DNA"/>
</dbReference>
<accession>A0ABN8YUD8</accession>
<proteinExistence type="predicted"/>
<keyword evidence="3" id="KW-1185">Reference proteome</keyword>
<evidence type="ECO:0000313" key="2">
    <source>
        <dbReference type="EMBL" id="CAI9165109.1"/>
    </source>
</evidence>
<gene>
    <name evidence="2" type="ORF">MRATA1EN1_LOCUS14071</name>
</gene>